<dbReference type="AlphaFoldDB" id="A0AAU1LTS4"/>
<evidence type="ECO:0000313" key="3">
    <source>
        <dbReference type="EMBL" id="WTQ74610.1"/>
    </source>
</evidence>
<organism evidence="3">
    <name type="scientific">Streptomyces sp. NBC_00148</name>
    <dbReference type="NCBI Taxonomy" id="2903626"/>
    <lineage>
        <taxon>Bacteria</taxon>
        <taxon>Bacillati</taxon>
        <taxon>Actinomycetota</taxon>
        <taxon>Actinomycetes</taxon>
        <taxon>Kitasatosporales</taxon>
        <taxon>Streptomycetaceae</taxon>
        <taxon>Streptomyces</taxon>
    </lineage>
</organism>
<reference evidence="3" key="1">
    <citation type="submission" date="2022-10" db="EMBL/GenBank/DDBJ databases">
        <title>The complete genomes of actinobacterial strains from the NBC collection.</title>
        <authorList>
            <person name="Joergensen T.S."/>
            <person name="Alvarez Arevalo M."/>
            <person name="Sterndorff E.B."/>
            <person name="Faurdal D."/>
            <person name="Vuksanovic O."/>
            <person name="Mourched A.-S."/>
            <person name="Charusanti P."/>
            <person name="Shaw S."/>
            <person name="Blin K."/>
            <person name="Weber T."/>
        </authorList>
    </citation>
    <scope>NUCLEOTIDE SEQUENCE</scope>
    <source>
        <strain evidence="3">NBC_00148</strain>
    </source>
</reference>
<feature type="region of interest" description="Disordered" evidence="1">
    <location>
        <begin position="120"/>
        <end position="144"/>
    </location>
</feature>
<name>A0AAU1LTS4_9ACTN</name>
<keyword evidence="2" id="KW-0812">Transmembrane</keyword>
<gene>
    <name evidence="3" type="ORF">OG222_16550</name>
</gene>
<accession>A0AAU1LTS4</accession>
<dbReference type="EMBL" id="CP108169">
    <property type="protein sequence ID" value="WTQ74610.1"/>
    <property type="molecule type" value="Genomic_DNA"/>
</dbReference>
<sequence length="424" mass="44830">MQENSAEKDRDAFEGGLGAAVKEEAEAFSVAGRPLVDGGITRGRRRMVLRRSATVTGSVAALALIGLGGSYVTGGIGTSQGGGNGAAVGTRASENTGEATGSSPGQQVISTLEELLPEAKLSKQPSGGSTPAGVRKRSSQSSAAVVYDDGHGKAALSVSLDRQNPKEVAEGDLACPDKNFTPFETCSAKTLTDGSRLLLFKGWEYPDRREETRWWYADLLTPEGYRISVHEWNAPAEKGARVSRPAPPLSLDRMKRLAQAEEWRPLLASLPEPEASAPRPPAPEGLSGDAILSRLTELLPKGLTVKESGKQEAEYAYVVVDDGQGKSFVQINVQPGMSDVVEELFGAEAEVLEDGTKVVTHQGPGEKGGAGVKMREVDTIRPDGLRVVISAFNAANQNEAASREEPALTLDQLKKIATSAVWLG</sequence>
<protein>
    <submittedName>
        <fullName evidence="3">Uncharacterized protein</fullName>
    </submittedName>
</protein>
<feature type="region of interest" description="Disordered" evidence="1">
    <location>
        <begin position="80"/>
        <end position="107"/>
    </location>
</feature>
<evidence type="ECO:0000256" key="2">
    <source>
        <dbReference type="SAM" id="Phobius"/>
    </source>
</evidence>
<feature type="compositionally biased region" description="Polar residues" evidence="1">
    <location>
        <begin position="93"/>
        <end position="107"/>
    </location>
</feature>
<proteinExistence type="predicted"/>
<evidence type="ECO:0000256" key="1">
    <source>
        <dbReference type="SAM" id="MobiDB-lite"/>
    </source>
</evidence>
<keyword evidence="2" id="KW-1133">Transmembrane helix</keyword>
<feature type="transmembrane region" description="Helical" evidence="2">
    <location>
        <begin position="52"/>
        <end position="72"/>
    </location>
</feature>
<keyword evidence="2" id="KW-0472">Membrane</keyword>